<evidence type="ECO:0000313" key="4">
    <source>
        <dbReference type="Proteomes" id="UP000291469"/>
    </source>
</evidence>
<dbReference type="AlphaFoldDB" id="A0A411YE66"/>
<evidence type="ECO:0000256" key="1">
    <source>
        <dbReference type="ARBA" id="ARBA00008404"/>
    </source>
</evidence>
<gene>
    <name evidence="3" type="ORF">ER308_08070</name>
</gene>
<evidence type="ECO:0000313" key="3">
    <source>
        <dbReference type="EMBL" id="QBI19509.1"/>
    </source>
</evidence>
<keyword evidence="4" id="KW-1185">Reference proteome</keyword>
<keyword evidence="2" id="KW-1133">Transmembrane helix</keyword>
<name>A0A411YE66_9ACTN</name>
<feature type="transmembrane region" description="Helical" evidence="2">
    <location>
        <begin position="64"/>
        <end position="83"/>
    </location>
</feature>
<dbReference type="EMBL" id="CP036402">
    <property type="protein sequence ID" value="QBI19509.1"/>
    <property type="molecule type" value="Genomic_DNA"/>
</dbReference>
<dbReference type="RefSeq" id="WP_131154506.1">
    <property type="nucleotide sequence ID" value="NZ_CP036402.1"/>
</dbReference>
<comment type="similarity">
    <text evidence="1">Belongs to the CPA3 antiporters (TC 2.A.63) subunit G family.</text>
</comment>
<dbReference type="KEGG" id="erz:ER308_08070"/>
<feature type="transmembrane region" description="Helical" evidence="2">
    <location>
        <begin position="39"/>
        <end position="58"/>
    </location>
</feature>
<dbReference type="OrthoDB" id="3430023at2"/>
<feature type="transmembrane region" description="Helical" evidence="2">
    <location>
        <begin position="6"/>
        <end position="27"/>
    </location>
</feature>
<keyword evidence="2" id="KW-0472">Membrane</keyword>
<organism evidence="3 4">
    <name type="scientific">Egibacter rhizosphaerae</name>
    <dbReference type="NCBI Taxonomy" id="1670831"/>
    <lineage>
        <taxon>Bacteria</taxon>
        <taxon>Bacillati</taxon>
        <taxon>Actinomycetota</taxon>
        <taxon>Nitriliruptoria</taxon>
        <taxon>Egibacterales</taxon>
        <taxon>Egibacteraceae</taxon>
        <taxon>Egibacter</taxon>
    </lineage>
</organism>
<dbReference type="Proteomes" id="UP000291469">
    <property type="component" value="Chromosome"/>
</dbReference>
<dbReference type="InterPro" id="IPR005133">
    <property type="entry name" value="PhaG_MnhG_YufB"/>
</dbReference>
<keyword evidence="2" id="KW-0812">Transmembrane</keyword>
<protein>
    <submittedName>
        <fullName evidence="3">Monovalent cation/H(+) antiporter subunit G</fullName>
    </submittedName>
</protein>
<reference evidence="3 4" key="1">
    <citation type="submission" date="2019-01" db="EMBL/GenBank/DDBJ databases">
        <title>Egibacter rhizosphaerae EGI 80759T.</title>
        <authorList>
            <person name="Chen D.-D."/>
            <person name="Tian Y."/>
            <person name="Jiao J.-Y."/>
            <person name="Zhang X.-T."/>
            <person name="Zhang Y.-G."/>
            <person name="Zhang Y."/>
            <person name="Xiao M."/>
            <person name="Shu W.-S."/>
            <person name="Li W.-J."/>
        </authorList>
    </citation>
    <scope>NUCLEOTIDE SEQUENCE [LARGE SCALE GENOMIC DNA]</scope>
    <source>
        <strain evidence="3 4">EGI 80759</strain>
    </source>
</reference>
<sequence>MSIVGSALIGLGVVLVLLAGVGVLRFPDLLTRVNASTKAVGLGVALVLAGVAFLEPGVSATVKMVVAIFLQFATAPLAGHVLGRAAYHSGTPLWEGTVHDDLAPHSPHRDRS</sequence>
<evidence type="ECO:0000256" key="2">
    <source>
        <dbReference type="SAM" id="Phobius"/>
    </source>
</evidence>
<dbReference type="Pfam" id="PF03334">
    <property type="entry name" value="PhaG_MnhG_YufB"/>
    <property type="match status" value="1"/>
</dbReference>
<dbReference type="PANTHER" id="PTHR34703">
    <property type="entry name" value="ANTIPORTER SUBUNIT MNHG2-RELATED"/>
    <property type="match status" value="1"/>
</dbReference>
<accession>A0A411YE66</accession>
<dbReference type="NCBIfam" id="NF009314">
    <property type="entry name" value="PRK12674.1-2"/>
    <property type="match status" value="1"/>
</dbReference>
<dbReference type="NCBIfam" id="TIGR01300">
    <property type="entry name" value="CPA3_mnhG_phaG"/>
    <property type="match status" value="1"/>
</dbReference>
<dbReference type="GO" id="GO:0015385">
    <property type="term" value="F:sodium:proton antiporter activity"/>
    <property type="evidence" value="ECO:0007669"/>
    <property type="project" value="TreeGrafter"/>
</dbReference>
<proteinExistence type="inferred from homology"/>
<dbReference type="PANTHER" id="PTHR34703:SF1">
    <property type="entry name" value="ANTIPORTER SUBUNIT MNHG2-RELATED"/>
    <property type="match status" value="1"/>
</dbReference>